<dbReference type="InterPro" id="IPR045168">
    <property type="entry name" value="YTH_prot"/>
</dbReference>
<feature type="domain" description="YTH" evidence="2">
    <location>
        <begin position="63"/>
        <end position="171"/>
    </location>
</feature>
<dbReference type="EMBL" id="JBBPBN010000033">
    <property type="protein sequence ID" value="KAK9003623.1"/>
    <property type="molecule type" value="Genomic_DNA"/>
</dbReference>
<keyword evidence="4" id="KW-1185">Reference proteome</keyword>
<comment type="function">
    <text evidence="1">Specifically recognizes and binds N6-methyladenosine (m6A)-containing RNAs, and regulates mRNA stability. M6A is a modification present at internal sites of mRNAs and some non-coding RNAs and plays a role in mRNA stability and processing.</text>
</comment>
<sequence>MGEMKGQAKEQRLTHSFVDSSVTEWKNNMEISDDLENEDGYPFRSQGLENSHVADKRSNLRNTRYFIIKSLNHQNIQLSIEKGIWATQVMKEPILEKAFHENSSYFDLMQLYVLDVLYLRVFLSCKILNPLNDYKISRDCQELSQDVGEALCELLDMSNNVDVSLKRDDLA</sequence>
<accession>A0ABR2QSM8</accession>
<dbReference type="PANTHER" id="PTHR12357">
    <property type="entry name" value="YTH YT521-B HOMOLOGY DOMAIN-CONTAINING"/>
    <property type="match status" value="1"/>
</dbReference>
<evidence type="ECO:0000256" key="1">
    <source>
        <dbReference type="RuleBase" id="RU369095"/>
    </source>
</evidence>
<gene>
    <name evidence="3" type="ORF">V6N11_084261</name>
</gene>
<reference evidence="3 4" key="1">
    <citation type="journal article" date="2024" name="G3 (Bethesda)">
        <title>Genome assembly of Hibiscus sabdariffa L. provides insights into metabolisms of medicinal natural products.</title>
        <authorList>
            <person name="Kim T."/>
        </authorList>
    </citation>
    <scope>NUCLEOTIDE SEQUENCE [LARGE SCALE GENOMIC DNA]</scope>
    <source>
        <strain evidence="3">TK-2024</strain>
        <tissue evidence="3">Old leaves</tissue>
    </source>
</reference>
<dbReference type="InterPro" id="IPR007275">
    <property type="entry name" value="YTH_domain"/>
</dbReference>
<comment type="caution">
    <text evidence="3">The sequence shown here is derived from an EMBL/GenBank/DDBJ whole genome shotgun (WGS) entry which is preliminary data.</text>
</comment>
<proteinExistence type="inferred from homology"/>
<organism evidence="3 4">
    <name type="scientific">Hibiscus sabdariffa</name>
    <name type="common">roselle</name>
    <dbReference type="NCBI Taxonomy" id="183260"/>
    <lineage>
        <taxon>Eukaryota</taxon>
        <taxon>Viridiplantae</taxon>
        <taxon>Streptophyta</taxon>
        <taxon>Embryophyta</taxon>
        <taxon>Tracheophyta</taxon>
        <taxon>Spermatophyta</taxon>
        <taxon>Magnoliopsida</taxon>
        <taxon>eudicotyledons</taxon>
        <taxon>Gunneridae</taxon>
        <taxon>Pentapetalae</taxon>
        <taxon>rosids</taxon>
        <taxon>malvids</taxon>
        <taxon>Malvales</taxon>
        <taxon>Malvaceae</taxon>
        <taxon>Malvoideae</taxon>
        <taxon>Hibiscus</taxon>
    </lineage>
</organism>
<dbReference type="CDD" id="cd21134">
    <property type="entry name" value="YTH"/>
    <property type="match status" value="1"/>
</dbReference>
<protein>
    <recommendedName>
        <fullName evidence="1">YTH domain-containing family protein</fullName>
    </recommendedName>
</protein>
<evidence type="ECO:0000313" key="3">
    <source>
        <dbReference type="EMBL" id="KAK9003623.1"/>
    </source>
</evidence>
<dbReference type="Proteomes" id="UP001396334">
    <property type="component" value="Unassembled WGS sequence"/>
</dbReference>
<dbReference type="Pfam" id="PF04146">
    <property type="entry name" value="YTH"/>
    <property type="match status" value="1"/>
</dbReference>
<evidence type="ECO:0000313" key="4">
    <source>
        <dbReference type="Proteomes" id="UP001396334"/>
    </source>
</evidence>
<keyword evidence="1" id="KW-0694">RNA-binding</keyword>
<dbReference type="PROSITE" id="PS50882">
    <property type="entry name" value="YTH"/>
    <property type="match status" value="1"/>
</dbReference>
<dbReference type="Gene3D" id="3.10.590.10">
    <property type="entry name" value="ph1033 like domains"/>
    <property type="match status" value="2"/>
</dbReference>
<name>A0ABR2QSM8_9ROSI</name>
<comment type="similarity">
    <text evidence="1">Belongs to the YTHDF family.</text>
</comment>
<dbReference type="PANTHER" id="PTHR12357:SF3">
    <property type="entry name" value="YTH DOMAIN-CONTAINING PROTEIN 1"/>
    <property type="match status" value="1"/>
</dbReference>
<evidence type="ECO:0000259" key="2">
    <source>
        <dbReference type="PROSITE" id="PS50882"/>
    </source>
</evidence>